<dbReference type="OrthoDB" id="29546at2759"/>
<dbReference type="GeneID" id="104943864"/>
<evidence type="ECO:0000256" key="1">
    <source>
        <dbReference type="SAM" id="MobiDB-lite"/>
    </source>
</evidence>
<feature type="region of interest" description="Disordered" evidence="1">
    <location>
        <begin position="115"/>
        <end position="135"/>
    </location>
</feature>
<dbReference type="RefSeq" id="XP_010767631.1">
    <property type="nucleotide sequence ID" value="XM_010769329.1"/>
</dbReference>
<sequence>MALDRSSVFPSLAGVTDIIASSIPSLAGLATSLRGSAPSAPSAPPSIDSMANSIAANIPSLAGTASAVANPPAATINSASFTTPGHTVSLDSIVSSFANIPSLAAIVSNVANPSVSSITTPSAPPPSLPGIGDAHTDVGALSQLVMSTLDSNTGVSLPSLQEAEPSEDVSRRSPHTIKEENPYVTLLACWASQEEADTDSSNEEDDTGASPAPSGAEGPMEGDPAHNTSSTTTNLPSNQAGRLVPTRPAPPPPRSQLKKPLRQKMPRTATIRVSRKKGAVGGAAPQSAVVRSGWLDVWKGFRIRQVGQMLSLESPRPLRALGSNQQPPSPQPQSLRCWDVISQLKEEQHLKQKQMLSLLMSPEVSRRT</sequence>
<feature type="region of interest" description="Disordered" evidence="1">
    <location>
        <begin position="194"/>
        <end position="283"/>
    </location>
</feature>
<gene>
    <name evidence="3" type="primary">LOC104943864</name>
</gene>
<feature type="non-terminal residue" evidence="3">
    <location>
        <position position="368"/>
    </location>
</feature>
<evidence type="ECO:0000313" key="2">
    <source>
        <dbReference type="Proteomes" id="UP000504611"/>
    </source>
</evidence>
<dbReference type="Proteomes" id="UP000504611">
    <property type="component" value="Unplaced"/>
</dbReference>
<feature type="compositionally biased region" description="Basic residues" evidence="1">
    <location>
        <begin position="256"/>
        <end position="265"/>
    </location>
</feature>
<keyword evidence="2" id="KW-1185">Reference proteome</keyword>
<evidence type="ECO:0000313" key="3">
    <source>
        <dbReference type="RefSeq" id="XP_010767631.1"/>
    </source>
</evidence>
<name>A0A6I9N062_9TELE</name>
<feature type="compositionally biased region" description="Basic and acidic residues" evidence="1">
    <location>
        <begin position="168"/>
        <end position="180"/>
    </location>
</feature>
<organism evidence="2 3">
    <name type="scientific">Notothenia coriiceps</name>
    <name type="common">black rockcod</name>
    <dbReference type="NCBI Taxonomy" id="8208"/>
    <lineage>
        <taxon>Eukaryota</taxon>
        <taxon>Metazoa</taxon>
        <taxon>Chordata</taxon>
        <taxon>Craniata</taxon>
        <taxon>Vertebrata</taxon>
        <taxon>Euteleostomi</taxon>
        <taxon>Actinopterygii</taxon>
        <taxon>Neopterygii</taxon>
        <taxon>Teleostei</taxon>
        <taxon>Neoteleostei</taxon>
        <taxon>Acanthomorphata</taxon>
        <taxon>Eupercaria</taxon>
        <taxon>Perciformes</taxon>
        <taxon>Notothenioidei</taxon>
        <taxon>Nototheniidae</taxon>
        <taxon>Notothenia</taxon>
    </lineage>
</organism>
<feature type="region of interest" description="Disordered" evidence="1">
    <location>
        <begin position="152"/>
        <end position="180"/>
    </location>
</feature>
<protein>
    <submittedName>
        <fullName evidence="3">Uncharacterized protein</fullName>
    </submittedName>
</protein>
<accession>A0A6I9N062</accession>
<dbReference type="AlphaFoldDB" id="A0A6I9N062"/>
<dbReference type="KEGG" id="ncc:104943864"/>
<feature type="compositionally biased region" description="Acidic residues" evidence="1">
    <location>
        <begin position="194"/>
        <end position="207"/>
    </location>
</feature>
<proteinExistence type="predicted"/>
<reference evidence="3" key="1">
    <citation type="submission" date="2025-08" db="UniProtKB">
        <authorList>
            <consortium name="RefSeq"/>
        </authorList>
    </citation>
    <scope>IDENTIFICATION</scope>
    <source>
        <tissue evidence="3">Muscle</tissue>
    </source>
</reference>